<comment type="similarity">
    <text evidence="3">Belongs to the Nudix hydrolase family. NudC subfamily.</text>
</comment>
<evidence type="ECO:0000256" key="6">
    <source>
        <dbReference type="ARBA" id="ARBA00022801"/>
    </source>
</evidence>
<evidence type="ECO:0000256" key="3">
    <source>
        <dbReference type="ARBA" id="ARBA00009595"/>
    </source>
</evidence>
<dbReference type="InterPro" id="IPR015797">
    <property type="entry name" value="NUDIX_hydrolase-like_dom_sf"/>
</dbReference>
<dbReference type="GO" id="GO:0046872">
    <property type="term" value="F:metal ion binding"/>
    <property type="evidence" value="ECO:0007669"/>
    <property type="project" value="UniProtKB-KW"/>
</dbReference>
<dbReference type="InterPro" id="IPR049734">
    <property type="entry name" value="NudC-like_C"/>
</dbReference>
<feature type="domain" description="Nudix hydrolase" evidence="10">
    <location>
        <begin position="116"/>
        <end position="248"/>
    </location>
</feature>
<keyword evidence="8" id="KW-0520">NAD</keyword>
<evidence type="ECO:0000256" key="7">
    <source>
        <dbReference type="ARBA" id="ARBA00022842"/>
    </source>
</evidence>
<dbReference type="InterPro" id="IPR020084">
    <property type="entry name" value="NUDIX_hydrolase_CS"/>
</dbReference>
<dbReference type="EC" id="3.6.1.22" evidence="4"/>
<protein>
    <recommendedName>
        <fullName evidence="4">NAD(+) diphosphatase</fullName>
        <ecNumber evidence="4">3.6.1.22</ecNumber>
    </recommendedName>
</protein>
<dbReference type="PANTHER" id="PTHR42904:SF6">
    <property type="entry name" value="NAD-CAPPED RNA HYDROLASE NUDT12"/>
    <property type="match status" value="1"/>
</dbReference>
<keyword evidence="5" id="KW-0479">Metal-binding</keyword>
<reference evidence="11" key="1">
    <citation type="submission" date="2021-01" db="EMBL/GenBank/DDBJ databases">
        <title>Whole genome shotgun sequence of Rhizocola hellebori NBRC 109834.</title>
        <authorList>
            <person name="Komaki H."/>
            <person name="Tamura T."/>
        </authorList>
    </citation>
    <scope>NUCLEOTIDE SEQUENCE</scope>
    <source>
        <strain evidence="11">NBRC 109834</strain>
    </source>
</reference>
<dbReference type="AlphaFoldDB" id="A0A8J3QKJ2"/>
<dbReference type="Proteomes" id="UP000612899">
    <property type="component" value="Unassembled WGS sequence"/>
</dbReference>
<evidence type="ECO:0000256" key="4">
    <source>
        <dbReference type="ARBA" id="ARBA00012381"/>
    </source>
</evidence>
<evidence type="ECO:0000313" key="12">
    <source>
        <dbReference type="Proteomes" id="UP000612899"/>
    </source>
</evidence>
<gene>
    <name evidence="11" type="ORF">Rhe02_98440</name>
</gene>
<proteinExistence type="inferred from homology"/>
<name>A0A8J3QKJ2_9ACTN</name>
<dbReference type="Gene3D" id="3.90.79.20">
    <property type="match status" value="1"/>
</dbReference>
<dbReference type="InterPro" id="IPR050241">
    <property type="entry name" value="NAD-cap_RNA_hydrolase_NudC"/>
</dbReference>
<keyword evidence="6" id="KW-0378">Hydrolase</keyword>
<dbReference type="PROSITE" id="PS00893">
    <property type="entry name" value="NUDIX_BOX"/>
    <property type="match status" value="1"/>
</dbReference>
<organism evidence="11 12">
    <name type="scientific">Rhizocola hellebori</name>
    <dbReference type="NCBI Taxonomy" id="1392758"/>
    <lineage>
        <taxon>Bacteria</taxon>
        <taxon>Bacillati</taxon>
        <taxon>Actinomycetota</taxon>
        <taxon>Actinomycetes</taxon>
        <taxon>Micromonosporales</taxon>
        <taxon>Micromonosporaceae</taxon>
        <taxon>Rhizocola</taxon>
    </lineage>
</organism>
<sequence length="262" mass="28797">MLMVTSEGRALVREKQLILISSDGLTGERFFLGVDSEGTAYFAVVGEPKPEPEAELAHLFEVGVELSPRDGRLFAQALGLVQWHADHRFSPSTGEPTVIEQGGWVRREANGGLHFPRTDPAVIMLVHDGVPGPEGRALLGSGALWPAQGVRRYSTLAGFVEPGETAEAAVAREVFEEAGVGIRKITYFGSQPHPYPRSLMLGFTALGDPQEPIVIDPEELADARWFTRDEVRAVKDRVSDAFRLPNRSSISYRLVLHWLDTL</sequence>
<dbReference type="SUPFAM" id="SSF55811">
    <property type="entry name" value="Nudix"/>
    <property type="match status" value="1"/>
</dbReference>
<dbReference type="GO" id="GO:0006742">
    <property type="term" value="P:NADP+ catabolic process"/>
    <property type="evidence" value="ECO:0007669"/>
    <property type="project" value="TreeGrafter"/>
</dbReference>
<dbReference type="GO" id="GO:0019677">
    <property type="term" value="P:NAD+ catabolic process"/>
    <property type="evidence" value="ECO:0007669"/>
    <property type="project" value="TreeGrafter"/>
</dbReference>
<dbReference type="Pfam" id="PF00293">
    <property type="entry name" value="NUDIX"/>
    <property type="match status" value="1"/>
</dbReference>
<comment type="cofactor">
    <cofactor evidence="2">
        <name>Zn(2+)</name>
        <dbReference type="ChEBI" id="CHEBI:29105"/>
    </cofactor>
</comment>
<comment type="caution">
    <text evidence="11">The sequence shown here is derived from an EMBL/GenBank/DDBJ whole genome shotgun (WGS) entry which is preliminary data.</text>
</comment>
<evidence type="ECO:0000256" key="5">
    <source>
        <dbReference type="ARBA" id="ARBA00022723"/>
    </source>
</evidence>
<evidence type="ECO:0000256" key="8">
    <source>
        <dbReference type="ARBA" id="ARBA00023027"/>
    </source>
</evidence>
<dbReference type="GO" id="GO:0035529">
    <property type="term" value="F:NADH pyrophosphatase activity"/>
    <property type="evidence" value="ECO:0007669"/>
    <property type="project" value="TreeGrafter"/>
</dbReference>
<dbReference type="EMBL" id="BONY01000168">
    <property type="protein sequence ID" value="GIH11777.1"/>
    <property type="molecule type" value="Genomic_DNA"/>
</dbReference>
<evidence type="ECO:0000313" key="11">
    <source>
        <dbReference type="EMBL" id="GIH11777.1"/>
    </source>
</evidence>
<comment type="catalytic activity">
    <reaction evidence="9">
        <text>a 5'-end NAD(+)-phospho-ribonucleoside in mRNA + H2O = a 5'-end phospho-adenosine-phospho-ribonucleoside in mRNA + beta-nicotinamide D-ribonucleotide + 2 H(+)</text>
        <dbReference type="Rhea" id="RHEA:60876"/>
        <dbReference type="Rhea" id="RHEA-COMP:15698"/>
        <dbReference type="Rhea" id="RHEA-COMP:15719"/>
        <dbReference type="ChEBI" id="CHEBI:14649"/>
        <dbReference type="ChEBI" id="CHEBI:15377"/>
        <dbReference type="ChEBI" id="CHEBI:15378"/>
        <dbReference type="ChEBI" id="CHEBI:144029"/>
        <dbReference type="ChEBI" id="CHEBI:144051"/>
    </reaction>
    <physiologicalReaction direction="left-to-right" evidence="9">
        <dbReference type="Rhea" id="RHEA:60877"/>
    </physiologicalReaction>
</comment>
<evidence type="ECO:0000256" key="1">
    <source>
        <dbReference type="ARBA" id="ARBA00001946"/>
    </source>
</evidence>
<accession>A0A8J3QKJ2</accession>
<evidence type="ECO:0000256" key="2">
    <source>
        <dbReference type="ARBA" id="ARBA00001947"/>
    </source>
</evidence>
<dbReference type="GO" id="GO:0005829">
    <property type="term" value="C:cytosol"/>
    <property type="evidence" value="ECO:0007669"/>
    <property type="project" value="TreeGrafter"/>
</dbReference>
<dbReference type="PANTHER" id="PTHR42904">
    <property type="entry name" value="NUDIX HYDROLASE, NUDC SUBFAMILY"/>
    <property type="match status" value="1"/>
</dbReference>
<dbReference type="InterPro" id="IPR000086">
    <property type="entry name" value="NUDIX_hydrolase_dom"/>
</dbReference>
<dbReference type="NCBIfam" id="NF001299">
    <property type="entry name" value="PRK00241.1"/>
    <property type="match status" value="1"/>
</dbReference>
<dbReference type="Gene3D" id="3.90.79.10">
    <property type="entry name" value="Nucleoside Triphosphate Pyrophosphohydrolase"/>
    <property type="match status" value="1"/>
</dbReference>
<dbReference type="CDD" id="cd03429">
    <property type="entry name" value="NUDIX_NADH_pyrophosphatase_Nudt13"/>
    <property type="match status" value="1"/>
</dbReference>
<comment type="cofactor">
    <cofactor evidence="1">
        <name>Mg(2+)</name>
        <dbReference type="ChEBI" id="CHEBI:18420"/>
    </cofactor>
</comment>
<dbReference type="PROSITE" id="PS51462">
    <property type="entry name" value="NUDIX"/>
    <property type="match status" value="1"/>
</dbReference>
<keyword evidence="7" id="KW-0460">Magnesium</keyword>
<keyword evidence="12" id="KW-1185">Reference proteome</keyword>
<evidence type="ECO:0000259" key="10">
    <source>
        <dbReference type="PROSITE" id="PS51462"/>
    </source>
</evidence>
<evidence type="ECO:0000256" key="9">
    <source>
        <dbReference type="ARBA" id="ARBA00023679"/>
    </source>
</evidence>